<evidence type="ECO:0000313" key="1">
    <source>
        <dbReference type="EMBL" id="PTL60102.1"/>
    </source>
</evidence>
<dbReference type="EMBL" id="PYYB01000001">
    <property type="protein sequence ID" value="PTL60102.1"/>
    <property type="molecule type" value="Genomic_DNA"/>
</dbReference>
<evidence type="ECO:0000313" key="2">
    <source>
        <dbReference type="Proteomes" id="UP000240739"/>
    </source>
</evidence>
<sequence>MGILADVVDSVFFDVFTPGGRDRGLARLVAHGEARPATVDGYRVRSGGDSTDEHWISLTVHGDAGPFRATVRQQLLPHPERAPLGTPVTALHHRDRVAVDWGATLRAQGVDPGDRATVLAGRTLRRPLPPGIDDARIDRRRLERGTAAEAAVVAVEPVEVFGMPTENVDLHLQLEGRAVTVRRAVLPHYAVALTVPGAILPVAVDRKDPTRVTVDWAAAAERAAA</sequence>
<dbReference type="Proteomes" id="UP000240739">
    <property type="component" value="Unassembled WGS sequence"/>
</dbReference>
<proteinExistence type="predicted"/>
<dbReference type="OrthoDB" id="9962570at2"/>
<organism evidence="1 2">
    <name type="scientific">Paraconexibacter algicola</name>
    <dbReference type="NCBI Taxonomy" id="2133960"/>
    <lineage>
        <taxon>Bacteria</taxon>
        <taxon>Bacillati</taxon>
        <taxon>Actinomycetota</taxon>
        <taxon>Thermoleophilia</taxon>
        <taxon>Solirubrobacterales</taxon>
        <taxon>Paraconexibacteraceae</taxon>
        <taxon>Paraconexibacter</taxon>
    </lineage>
</organism>
<reference evidence="1 2" key="1">
    <citation type="submission" date="2018-03" db="EMBL/GenBank/DDBJ databases">
        <title>Aquarubrobacter algicola gen. nov., sp. nov., a novel actinobacterium isolated from shallow eutrophic lake during the end of cyanobacterial harmful algal blooms.</title>
        <authorList>
            <person name="Chun S.J."/>
        </authorList>
    </citation>
    <scope>NUCLEOTIDE SEQUENCE [LARGE SCALE GENOMIC DNA]</scope>
    <source>
        <strain evidence="1 2">Seoho-28</strain>
    </source>
</reference>
<comment type="caution">
    <text evidence="1">The sequence shown here is derived from an EMBL/GenBank/DDBJ whole genome shotgun (WGS) entry which is preliminary data.</text>
</comment>
<name>A0A2T4ULH6_9ACTN</name>
<dbReference type="AlphaFoldDB" id="A0A2T4ULH6"/>
<protein>
    <submittedName>
        <fullName evidence="1">Uncharacterized protein</fullName>
    </submittedName>
</protein>
<accession>A0A2T4ULH6</accession>
<dbReference type="RefSeq" id="WP_107568747.1">
    <property type="nucleotide sequence ID" value="NZ_PYYB01000001.1"/>
</dbReference>
<gene>
    <name evidence="1" type="ORF">C7Y72_10820</name>
</gene>
<keyword evidence="2" id="KW-1185">Reference proteome</keyword>